<sequence>MKGFLTAVSAALLCCQAALAGNLDGTWVSKTDRSGLAYVVDGNRYVAYFNGQPQDRGAIYWSGNEALTLDSDFGAPYTYGARYDGKFLNVVDPATVSHPANFWAYPIKFWRSHKADACERYKDPMDYWSCLRQH</sequence>
<name>A0A2V2L7U4_9RHOB</name>
<accession>A0A2V2L7U4</accession>
<organism evidence="2 3">
    <name type="scientific">Meridianimarinicoccus roseus</name>
    <dbReference type="NCBI Taxonomy" id="2072018"/>
    <lineage>
        <taxon>Bacteria</taxon>
        <taxon>Pseudomonadati</taxon>
        <taxon>Pseudomonadota</taxon>
        <taxon>Alphaproteobacteria</taxon>
        <taxon>Rhodobacterales</taxon>
        <taxon>Paracoccaceae</taxon>
        <taxon>Meridianimarinicoccus</taxon>
    </lineage>
</organism>
<proteinExistence type="predicted"/>
<keyword evidence="3" id="KW-1185">Reference proteome</keyword>
<comment type="caution">
    <text evidence="2">The sequence shown here is derived from an EMBL/GenBank/DDBJ whole genome shotgun (WGS) entry which is preliminary data.</text>
</comment>
<dbReference type="AlphaFoldDB" id="A0A2V2L7U4"/>
<feature type="chain" id="PRO_5015863253" evidence="1">
    <location>
        <begin position="21"/>
        <end position="134"/>
    </location>
</feature>
<protein>
    <submittedName>
        <fullName evidence="2">Uncharacterized protein</fullName>
    </submittedName>
</protein>
<evidence type="ECO:0000256" key="1">
    <source>
        <dbReference type="SAM" id="SignalP"/>
    </source>
</evidence>
<evidence type="ECO:0000313" key="2">
    <source>
        <dbReference type="EMBL" id="PWR01225.1"/>
    </source>
</evidence>
<dbReference type="RefSeq" id="WP_109813058.1">
    <property type="nucleotide sequence ID" value="NZ_QGKU01000059.1"/>
</dbReference>
<dbReference type="EMBL" id="QGKU01000059">
    <property type="protein sequence ID" value="PWR01225.1"/>
    <property type="molecule type" value="Genomic_DNA"/>
</dbReference>
<keyword evidence="1" id="KW-0732">Signal</keyword>
<feature type="signal peptide" evidence="1">
    <location>
        <begin position="1"/>
        <end position="20"/>
    </location>
</feature>
<gene>
    <name evidence="2" type="ORF">DKT77_18055</name>
</gene>
<reference evidence="2 3" key="1">
    <citation type="submission" date="2018-05" db="EMBL/GenBank/DDBJ databases">
        <title>Rhodobacteraceae gen. nov., sp. nov. isolated from sea water.</title>
        <authorList>
            <person name="Ren Y."/>
        </authorList>
    </citation>
    <scope>NUCLEOTIDE SEQUENCE [LARGE SCALE GENOMIC DNA]</scope>
    <source>
        <strain evidence="2 3">TG-679</strain>
    </source>
</reference>
<dbReference type="Proteomes" id="UP000245680">
    <property type="component" value="Unassembled WGS sequence"/>
</dbReference>
<evidence type="ECO:0000313" key="3">
    <source>
        <dbReference type="Proteomes" id="UP000245680"/>
    </source>
</evidence>